<sequence>MDWDAAYPVADDAAMRASIGAVQADSAHGRWAGPSGLVASSSSRSSPAPPHHQRVATPLPALSQPASLDAPIDTTARFLAWFDAATREAQQAQDHAQHTYSAHLHGHTQATHQLTTTLQECSAQLDQISAALASTQQLTLDATASSSQQTLAKLTKAHEAIAERLLEYDALQPIMAIVRAPGDACQDAKFLPALERAERAAGRIAAWEGQGRDDELYAMRFAQARTRALALIRMHVAEAFRRLAKDAAAAAAVDAAADARALYVAFRRPVARLRPLVRALEQRCAGRSGDNGDDSGDDNGGAREEARLVLAAVRQAYFGARRPPVRALVARRLAEIAQEHTGAGVGAGLSSPADVLRDWCAYAMNVCADERRVFLEYFVPAEGNDDDDGLDAFVEDVLGVLHEHVRPLVLAQGDVEVVAEMALALLTFQKPAEEDEEEDEEVDEGFAAFYGVVDRCVADAQQRLAFRAQAYVAQAIAQYRIAGDDAGHLARWVAACCAMHVADPPMLQRLLAEGDNGGSGSEDEVAALRWEYPPVAACRWLAALVDGCLDPDVQLGIGDEARAACRQNLLAHAARAVRDAPPPPSPKDAAPAAPEYNPENLAHLFVTYNLARIAD</sequence>
<dbReference type="Pfam" id="PF20671">
    <property type="entry name" value="COG3_C"/>
    <property type="match status" value="1"/>
</dbReference>
<dbReference type="Pfam" id="PF04136">
    <property type="entry name" value="COG3_N"/>
    <property type="match status" value="1"/>
</dbReference>
<dbReference type="EMBL" id="JANBOJ010000448">
    <property type="protein sequence ID" value="KAJ1719232.1"/>
    <property type="molecule type" value="Genomic_DNA"/>
</dbReference>
<dbReference type="PANTHER" id="PTHR13302:SF8">
    <property type="entry name" value="CONSERVED OLIGOMERIC GOLGI COMPLEX SUBUNIT 3"/>
    <property type="match status" value="1"/>
</dbReference>
<keyword evidence="7" id="KW-0472">Membrane</keyword>
<dbReference type="Proteomes" id="UP001149813">
    <property type="component" value="Unassembled WGS sequence"/>
</dbReference>
<dbReference type="OrthoDB" id="296793at2759"/>
<keyword evidence="13" id="KW-1185">Reference proteome</keyword>
<evidence type="ECO:0000256" key="2">
    <source>
        <dbReference type="ARBA" id="ARBA00009936"/>
    </source>
</evidence>
<evidence type="ECO:0000256" key="8">
    <source>
        <dbReference type="ARBA" id="ARBA00031339"/>
    </source>
</evidence>
<reference evidence="12" key="1">
    <citation type="submission" date="2022-07" db="EMBL/GenBank/DDBJ databases">
        <title>Phylogenomic reconstructions and comparative analyses of Kickxellomycotina fungi.</title>
        <authorList>
            <person name="Reynolds N.K."/>
            <person name="Stajich J.E."/>
            <person name="Barry K."/>
            <person name="Grigoriev I.V."/>
            <person name="Crous P."/>
            <person name="Smith M.E."/>
        </authorList>
    </citation>
    <scope>NUCLEOTIDE SEQUENCE</scope>
    <source>
        <strain evidence="12">NBRC 32514</strain>
    </source>
</reference>
<evidence type="ECO:0000256" key="9">
    <source>
        <dbReference type="SAM" id="MobiDB-lite"/>
    </source>
</evidence>
<dbReference type="GO" id="GO:0006886">
    <property type="term" value="P:intracellular protein transport"/>
    <property type="evidence" value="ECO:0007669"/>
    <property type="project" value="InterPro"/>
</dbReference>
<gene>
    <name evidence="12" type="primary">COG3</name>
    <name evidence="12" type="ORF">LPJ53_005970</name>
</gene>
<feature type="domain" description="Conserved oligomeric Golgi complex subunit 3 N-terminal" evidence="10">
    <location>
        <begin position="100"/>
        <end position="241"/>
    </location>
</feature>
<evidence type="ECO:0000256" key="1">
    <source>
        <dbReference type="ARBA" id="ARBA00004395"/>
    </source>
</evidence>
<feature type="domain" description="Conserved oligomeric Golgi complex subunit 3 C-terminal" evidence="11">
    <location>
        <begin position="261"/>
        <end position="577"/>
    </location>
</feature>
<keyword evidence="4" id="KW-0813">Transport</keyword>
<dbReference type="GO" id="GO:0005801">
    <property type="term" value="C:cis-Golgi network"/>
    <property type="evidence" value="ECO:0007669"/>
    <property type="project" value="InterPro"/>
</dbReference>
<evidence type="ECO:0000256" key="3">
    <source>
        <dbReference type="ARBA" id="ARBA00020976"/>
    </source>
</evidence>
<organism evidence="12 13">
    <name type="scientific">Coemansia erecta</name>
    <dbReference type="NCBI Taxonomy" id="147472"/>
    <lineage>
        <taxon>Eukaryota</taxon>
        <taxon>Fungi</taxon>
        <taxon>Fungi incertae sedis</taxon>
        <taxon>Zoopagomycota</taxon>
        <taxon>Kickxellomycotina</taxon>
        <taxon>Kickxellomycetes</taxon>
        <taxon>Kickxellales</taxon>
        <taxon>Kickxellaceae</taxon>
        <taxon>Coemansia</taxon>
    </lineage>
</organism>
<protein>
    <recommendedName>
        <fullName evidence="3">Conserved oligomeric Golgi complex subunit 3</fullName>
    </recommendedName>
    <alternativeName>
        <fullName evidence="8">Component of oligomeric Golgi complex 3</fullName>
    </alternativeName>
</protein>
<evidence type="ECO:0000256" key="6">
    <source>
        <dbReference type="ARBA" id="ARBA00023034"/>
    </source>
</evidence>
<comment type="similarity">
    <text evidence="2">Belongs to the COG3 family.</text>
</comment>
<dbReference type="GO" id="GO:0007030">
    <property type="term" value="P:Golgi organization"/>
    <property type="evidence" value="ECO:0007669"/>
    <property type="project" value="TreeGrafter"/>
</dbReference>
<name>A0A9W8CPW2_9FUNG</name>
<dbReference type="PANTHER" id="PTHR13302">
    <property type="entry name" value="CONSERVED OLIGOMERIC GOLGI COMPLEX COMPONENT 3"/>
    <property type="match status" value="1"/>
</dbReference>
<keyword evidence="5" id="KW-0653">Protein transport</keyword>
<evidence type="ECO:0000259" key="11">
    <source>
        <dbReference type="Pfam" id="PF20671"/>
    </source>
</evidence>
<comment type="subcellular location">
    <subcellularLocation>
        <location evidence="1">Golgi apparatus membrane</location>
        <topology evidence="1">Peripheral membrane protein</topology>
    </subcellularLocation>
</comment>
<dbReference type="InterPro" id="IPR048685">
    <property type="entry name" value="COG3_C"/>
</dbReference>
<evidence type="ECO:0000256" key="7">
    <source>
        <dbReference type="ARBA" id="ARBA00023136"/>
    </source>
</evidence>
<feature type="compositionally biased region" description="Low complexity" evidence="9">
    <location>
        <begin position="33"/>
        <end position="46"/>
    </location>
</feature>
<evidence type="ECO:0000256" key="4">
    <source>
        <dbReference type="ARBA" id="ARBA00022448"/>
    </source>
</evidence>
<evidence type="ECO:0000313" key="13">
    <source>
        <dbReference type="Proteomes" id="UP001149813"/>
    </source>
</evidence>
<keyword evidence="6" id="KW-0333">Golgi apparatus</keyword>
<feature type="region of interest" description="Disordered" evidence="9">
    <location>
        <begin position="576"/>
        <end position="595"/>
    </location>
</feature>
<evidence type="ECO:0000259" key="10">
    <source>
        <dbReference type="Pfam" id="PF04136"/>
    </source>
</evidence>
<dbReference type="AlphaFoldDB" id="A0A9W8CPW2"/>
<dbReference type="GO" id="GO:0000139">
    <property type="term" value="C:Golgi membrane"/>
    <property type="evidence" value="ECO:0007669"/>
    <property type="project" value="UniProtKB-SubCell"/>
</dbReference>
<comment type="caution">
    <text evidence="12">The sequence shown here is derived from an EMBL/GenBank/DDBJ whole genome shotgun (WGS) entry which is preliminary data.</text>
</comment>
<proteinExistence type="inferred from homology"/>
<dbReference type="InterPro" id="IPR048320">
    <property type="entry name" value="COG3_N"/>
</dbReference>
<accession>A0A9W8CPW2</accession>
<dbReference type="InterPro" id="IPR007265">
    <property type="entry name" value="COG_su3"/>
</dbReference>
<dbReference type="GO" id="GO:0006891">
    <property type="term" value="P:intra-Golgi vesicle-mediated transport"/>
    <property type="evidence" value="ECO:0007669"/>
    <property type="project" value="TreeGrafter"/>
</dbReference>
<evidence type="ECO:0000313" key="12">
    <source>
        <dbReference type="EMBL" id="KAJ1719232.1"/>
    </source>
</evidence>
<evidence type="ECO:0000256" key="5">
    <source>
        <dbReference type="ARBA" id="ARBA00022927"/>
    </source>
</evidence>
<feature type="region of interest" description="Disordered" evidence="9">
    <location>
        <begin position="33"/>
        <end position="67"/>
    </location>
</feature>
<dbReference type="GO" id="GO:0017119">
    <property type="term" value="C:Golgi transport complex"/>
    <property type="evidence" value="ECO:0007669"/>
    <property type="project" value="TreeGrafter"/>
</dbReference>